<keyword evidence="13" id="KW-0413">Isomerase</keyword>
<dbReference type="GO" id="GO:0000271">
    <property type="term" value="P:polysaccharide biosynthetic process"/>
    <property type="evidence" value="ECO:0007669"/>
    <property type="project" value="InterPro"/>
</dbReference>
<dbReference type="CDD" id="cd02509">
    <property type="entry name" value="GDP-M1P_Guanylyltransferase"/>
    <property type="match status" value="1"/>
</dbReference>
<dbReference type="PANTHER" id="PTHR46390:SF1">
    <property type="entry name" value="MANNOSE-1-PHOSPHATE GUANYLYLTRANSFERASE"/>
    <property type="match status" value="1"/>
</dbReference>
<dbReference type="RefSeq" id="WP_006035507.1">
    <property type="nucleotide sequence ID" value="NZ_AAQJ02000001.1"/>
</dbReference>
<dbReference type="PANTHER" id="PTHR46390">
    <property type="entry name" value="MANNOSE-1-PHOSPHATE GUANYLYLTRANSFERASE"/>
    <property type="match status" value="1"/>
</dbReference>
<dbReference type="Gene3D" id="3.90.550.10">
    <property type="entry name" value="Spore Coat Polysaccharide Biosynthesis Protein SpsA, Chain A"/>
    <property type="match status" value="1"/>
</dbReference>
<dbReference type="AlphaFoldDB" id="A8PN75"/>
<dbReference type="Pfam" id="PF01050">
    <property type="entry name" value="MannoseP_isomer"/>
    <property type="match status" value="1"/>
</dbReference>
<dbReference type="InterPro" id="IPR001538">
    <property type="entry name" value="Man6P_isomerase-2_C"/>
</dbReference>
<sequence length="493" mass="56961">MLIPVILSGGNGSRLWPVSRETYPKPFIRINDEPHSLIQKTYQRTLNIPHIEKIITVTNFEYYYHTKKELTDLGYDPASNTFNFILEPFSRNTAAAIIFSAFFTNEVIHPDATLLVLPADHIILNQDKFNACVEKAKKLAEKELLTLFGIIPYKPETAYGYIQYSKTDEILSAYKVIQFYEKPTYKNAQSFIEEGNYLWNSGILCFRVKTFLETVKKYIPAFYLKSLACWNHSVKKNVTRHNKLSLDEPSFTVLENISIDYALLEKADNITVIPSDFGWSDVGSWDVLNTFVKLEENNNRILGDVFLKETYNTNIYSQHSNRVIGLLGIKNLTIVDTPDALLICQQSHIQNVKQLVEELKRNDHPAYRYHQTVYRPWGHYTVLDEGPHYKLKRLLVYPGASLSVQMHRYRSEYWVVVSGVATIKNDQKQLILYPNESTFIPLGCKHCLSNLEKHDLIVIEVQTGSYLGEDDIIRFKDNYERKTVTDDEANIDS</sequence>
<keyword evidence="14" id="KW-1185">Reference proteome</keyword>
<dbReference type="UniPathway" id="UPA00126">
    <property type="reaction ID" value="UER00930"/>
</dbReference>
<evidence type="ECO:0000256" key="1">
    <source>
        <dbReference type="ARBA" id="ARBA00004823"/>
    </source>
</evidence>
<protein>
    <recommendedName>
        <fullName evidence="3">mannose-1-phosphate guanylyltransferase</fullName>
        <ecNumber evidence="3">2.7.7.13</ecNumber>
    </recommendedName>
</protein>
<keyword evidence="7" id="KW-0342">GTP-binding</keyword>
<feature type="domain" description="MannoseP isomerase/GMP-like beta-helix" evidence="12">
    <location>
        <begin position="309"/>
        <end position="359"/>
    </location>
</feature>
<evidence type="ECO:0000256" key="6">
    <source>
        <dbReference type="ARBA" id="ARBA00022741"/>
    </source>
</evidence>
<evidence type="ECO:0000313" key="13">
    <source>
        <dbReference type="EMBL" id="EDP46533.1"/>
    </source>
</evidence>
<dbReference type="InterPro" id="IPR049577">
    <property type="entry name" value="GMPP_N"/>
</dbReference>
<evidence type="ECO:0000256" key="3">
    <source>
        <dbReference type="ARBA" id="ARBA00012387"/>
    </source>
</evidence>
<proteinExistence type="inferred from homology"/>
<feature type="domain" description="Nucleotidyl transferase" evidence="10">
    <location>
        <begin position="4"/>
        <end position="288"/>
    </location>
</feature>
<dbReference type="eggNOG" id="COG0836">
    <property type="taxonomic scope" value="Bacteria"/>
</dbReference>
<evidence type="ECO:0000259" key="10">
    <source>
        <dbReference type="Pfam" id="PF00483"/>
    </source>
</evidence>
<reference evidence="13" key="1">
    <citation type="submission" date="2006-04" db="EMBL/GenBank/DDBJ databases">
        <authorList>
            <person name="Seshadri R."/>
            <person name="Federici B.A."/>
        </authorList>
    </citation>
    <scope>NUCLEOTIDE SEQUENCE [LARGE SCALE GENOMIC DNA]</scope>
</reference>
<keyword evidence="6" id="KW-0547">Nucleotide-binding</keyword>
<comment type="similarity">
    <text evidence="2 9">Belongs to the mannose-6-phosphate isomerase type 2 family.</text>
</comment>
<dbReference type="InterPro" id="IPR054566">
    <property type="entry name" value="ManC/GMP-like_b-helix"/>
</dbReference>
<keyword evidence="5 13" id="KW-0548">Nucleotidyltransferase</keyword>
<evidence type="ECO:0000256" key="5">
    <source>
        <dbReference type="ARBA" id="ARBA00022695"/>
    </source>
</evidence>
<dbReference type="GO" id="GO:0009298">
    <property type="term" value="P:GDP-mannose biosynthetic process"/>
    <property type="evidence" value="ECO:0007669"/>
    <property type="project" value="UniProtKB-UniPathway"/>
</dbReference>
<dbReference type="GO" id="GO:0004475">
    <property type="term" value="F:mannose-1-phosphate guanylyltransferase (GTP) activity"/>
    <property type="evidence" value="ECO:0007669"/>
    <property type="project" value="UniProtKB-EC"/>
</dbReference>
<dbReference type="OrthoDB" id="9806359at2"/>
<evidence type="ECO:0000313" key="14">
    <source>
        <dbReference type="Proteomes" id="UP000054075"/>
    </source>
</evidence>
<comment type="pathway">
    <text evidence="1">Nucleotide-sugar biosynthesis; GDP-alpha-D-mannose biosynthesis; GDP-alpha-D-mannose from alpha-D-mannose 1-phosphate (GTP route): step 1/1.</text>
</comment>
<evidence type="ECO:0000259" key="12">
    <source>
        <dbReference type="Pfam" id="PF22640"/>
    </source>
</evidence>
<dbReference type="SUPFAM" id="SSF53448">
    <property type="entry name" value="Nucleotide-diphospho-sugar transferases"/>
    <property type="match status" value="1"/>
</dbReference>
<dbReference type="eggNOG" id="COG0662">
    <property type="taxonomic scope" value="Bacteria"/>
</dbReference>
<dbReference type="InterPro" id="IPR014710">
    <property type="entry name" value="RmlC-like_jellyroll"/>
</dbReference>
<dbReference type="STRING" id="59196.RICGR_0923"/>
<evidence type="ECO:0000259" key="11">
    <source>
        <dbReference type="Pfam" id="PF01050"/>
    </source>
</evidence>
<evidence type="ECO:0000256" key="8">
    <source>
        <dbReference type="ARBA" id="ARBA00047343"/>
    </source>
</evidence>
<dbReference type="FunFam" id="3.90.550.10:FF:000046">
    <property type="entry name" value="Mannose-1-phosphate guanylyltransferase (GDP)"/>
    <property type="match status" value="1"/>
</dbReference>
<dbReference type="Pfam" id="PF22640">
    <property type="entry name" value="ManC_GMP_beta-helix"/>
    <property type="match status" value="1"/>
</dbReference>
<dbReference type="InterPro" id="IPR051161">
    <property type="entry name" value="Mannose-6P_isomerase_type2"/>
</dbReference>
<comment type="caution">
    <text evidence="13">The sequence shown here is derived from an EMBL/GenBank/DDBJ whole genome shotgun (WGS) entry which is preliminary data.</text>
</comment>
<dbReference type="InterPro" id="IPR029044">
    <property type="entry name" value="Nucleotide-diphossugar_trans"/>
</dbReference>
<keyword evidence="4" id="KW-0808">Transferase</keyword>
<evidence type="ECO:0000256" key="4">
    <source>
        <dbReference type="ARBA" id="ARBA00022679"/>
    </source>
</evidence>
<evidence type="ECO:0000256" key="7">
    <source>
        <dbReference type="ARBA" id="ARBA00023134"/>
    </source>
</evidence>
<feature type="domain" description="Mannose-6-phosphate isomerase type II C-terminal" evidence="11">
    <location>
        <begin position="364"/>
        <end position="477"/>
    </location>
</feature>
<dbReference type="Pfam" id="PF00483">
    <property type="entry name" value="NTP_transferase"/>
    <property type="match status" value="1"/>
</dbReference>
<dbReference type="GO" id="GO:0005525">
    <property type="term" value="F:GTP binding"/>
    <property type="evidence" value="ECO:0007669"/>
    <property type="project" value="UniProtKB-KW"/>
</dbReference>
<dbReference type="EC" id="2.7.7.13" evidence="3"/>
<dbReference type="EMBL" id="AAQJ02000001">
    <property type="protein sequence ID" value="EDP46533.1"/>
    <property type="molecule type" value="Genomic_DNA"/>
</dbReference>
<dbReference type="NCBIfam" id="TIGR01479">
    <property type="entry name" value="GMP_PMI"/>
    <property type="match status" value="1"/>
</dbReference>
<evidence type="ECO:0000256" key="9">
    <source>
        <dbReference type="RuleBase" id="RU004190"/>
    </source>
</evidence>
<accession>A8PN75</accession>
<dbReference type="InterPro" id="IPR011051">
    <property type="entry name" value="RmlC_Cupin_sf"/>
</dbReference>
<organism evidence="13 14">
    <name type="scientific">Rickettsiella grylli</name>
    <dbReference type="NCBI Taxonomy" id="59196"/>
    <lineage>
        <taxon>Bacteria</taxon>
        <taxon>Pseudomonadati</taxon>
        <taxon>Pseudomonadota</taxon>
        <taxon>Gammaproteobacteria</taxon>
        <taxon>Legionellales</taxon>
        <taxon>Coxiellaceae</taxon>
        <taxon>Rickettsiella</taxon>
    </lineage>
</organism>
<dbReference type="InterPro" id="IPR005835">
    <property type="entry name" value="NTP_transferase_dom"/>
</dbReference>
<dbReference type="CDD" id="cd02213">
    <property type="entry name" value="cupin_PMI_typeII_C"/>
    <property type="match status" value="1"/>
</dbReference>
<gene>
    <name evidence="13" type="ORF">RICGR_0923</name>
</gene>
<dbReference type="Gene3D" id="2.60.120.10">
    <property type="entry name" value="Jelly Rolls"/>
    <property type="match status" value="1"/>
</dbReference>
<dbReference type="FunFam" id="2.60.120.10:FF:000032">
    <property type="entry name" value="Mannose-1-phosphate guanylyltransferase/mannose-6-phosphate isomerase"/>
    <property type="match status" value="1"/>
</dbReference>
<comment type="catalytic activity">
    <reaction evidence="8">
        <text>alpha-D-mannose 1-phosphate + GTP + H(+) = GDP-alpha-D-mannose + diphosphate</text>
        <dbReference type="Rhea" id="RHEA:15229"/>
        <dbReference type="ChEBI" id="CHEBI:15378"/>
        <dbReference type="ChEBI" id="CHEBI:33019"/>
        <dbReference type="ChEBI" id="CHEBI:37565"/>
        <dbReference type="ChEBI" id="CHEBI:57527"/>
        <dbReference type="ChEBI" id="CHEBI:58409"/>
        <dbReference type="EC" id="2.7.7.13"/>
    </reaction>
</comment>
<evidence type="ECO:0000256" key="2">
    <source>
        <dbReference type="ARBA" id="ARBA00006115"/>
    </source>
</evidence>
<name>A8PN75_9COXI</name>
<dbReference type="InterPro" id="IPR006375">
    <property type="entry name" value="Man1P_GuaTrfase/Man6P_Isoase"/>
</dbReference>
<dbReference type="GO" id="GO:0016853">
    <property type="term" value="F:isomerase activity"/>
    <property type="evidence" value="ECO:0007669"/>
    <property type="project" value="UniProtKB-KW"/>
</dbReference>
<dbReference type="Proteomes" id="UP000054075">
    <property type="component" value="Unassembled WGS sequence"/>
</dbReference>
<dbReference type="SUPFAM" id="SSF51182">
    <property type="entry name" value="RmlC-like cupins"/>
    <property type="match status" value="1"/>
</dbReference>
<reference evidence="13" key="2">
    <citation type="submission" date="2007-10" db="EMBL/GenBank/DDBJ databases">
        <authorList>
            <person name="Myers G.S."/>
        </authorList>
    </citation>
    <scope>NUCLEOTIDE SEQUENCE [LARGE SCALE GENOMIC DNA]</scope>
</reference>